<protein>
    <submittedName>
        <fullName evidence="1">Uncharacterized protein</fullName>
    </submittedName>
</protein>
<dbReference type="EMBL" id="JABFYL010000039">
    <property type="protein sequence ID" value="NVN51689.1"/>
    <property type="molecule type" value="Genomic_DNA"/>
</dbReference>
<reference evidence="1 2" key="1">
    <citation type="submission" date="2020-05" db="EMBL/GenBank/DDBJ databases">
        <title>Draft genome sequence of Mycobacterium hippocampi DL, isolated from European seabass, Dicentrarchus labrax, reared in fish farms.</title>
        <authorList>
            <person name="Stathopoulou P."/>
            <person name="Asimakis E."/>
            <person name="Tzokas K."/>
            <person name="Batargias C."/>
            <person name="Tsiamis G."/>
        </authorList>
    </citation>
    <scope>NUCLEOTIDE SEQUENCE [LARGE SCALE GENOMIC DNA]</scope>
    <source>
        <strain evidence="1 2">DL</strain>
    </source>
</reference>
<keyword evidence="2" id="KW-1185">Reference proteome</keyword>
<evidence type="ECO:0000313" key="1">
    <source>
        <dbReference type="EMBL" id="NVN51689.1"/>
    </source>
</evidence>
<gene>
    <name evidence="1" type="ORF">HLY00_1677</name>
</gene>
<dbReference type="RefSeq" id="WP_178359968.1">
    <property type="nucleotide sequence ID" value="NZ_JABFYL010000039.1"/>
</dbReference>
<accession>A0A850PN09</accession>
<dbReference type="AlphaFoldDB" id="A0A850PN09"/>
<sequence>MAPVMPHRDSRARAEQAFRLRSLGYTWRALADHLGYRSAGAAQSAVNRYLDRTPPETVEGARRSATERLQISSQILAERIFEARASGDDDRLVPLMRELRNTTSEMAKLNGLNVPVAQQVDVTVSASASAIIDRMESELLALAARQPQAQPALGAVIEGEVIEP</sequence>
<name>A0A850PN09_9MYCO</name>
<evidence type="ECO:0000313" key="2">
    <source>
        <dbReference type="Proteomes" id="UP000570517"/>
    </source>
</evidence>
<proteinExistence type="predicted"/>
<comment type="caution">
    <text evidence="1">The sequence shown here is derived from an EMBL/GenBank/DDBJ whole genome shotgun (WGS) entry which is preliminary data.</text>
</comment>
<dbReference type="Proteomes" id="UP000570517">
    <property type="component" value="Unassembled WGS sequence"/>
</dbReference>
<organism evidence="1 2">
    <name type="scientific">Mycolicibacterium hippocampi</name>
    <dbReference type="NCBI Taxonomy" id="659824"/>
    <lineage>
        <taxon>Bacteria</taxon>
        <taxon>Bacillati</taxon>
        <taxon>Actinomycetota</taxon>
        <taxon>Actinomycetes</taxon>
        <taxon>Mycobacteriales</taxon>
        <taxon>Mycobacteriaceae</taxon>
        <taxon>Mycolicibacterium</taxon>
    </lineage>
</organism>